<keyword evidence="1" id="KW-0472">Membrane</keyword>
<evidence type="ECO:0000313" key="2">
    <source>
        <dbReference type="EMBL" id="AXG99974.1"/>
    </source>
</evidence>
<feature type="transmembrane region" description="Helical" evidence="1">
    <location>
        <begin position="12"/>
        <end position="32"/>
    </location>
</feature>
<protein>
    <submittedName>
        <fullName evidence="2">Uncharacterized protein</fullName>
    </submittedName>
</protein>
<evidence type="ECO:0000256" key="1">
    <source>
        <dbReference type="SAM" id="Phobius"/>
    </source>
</evidence>
<proteinExistence type="predicted"/>
<gene>
    <name evidence="2" type="ORF">DVJ83_01325</name>
</gene>
<accession>A0A345IJV2</accession>
<dbReference type="AlphaFoldDB" id="A0A345IJV2"/>
<dbReference type="KEGG" id="dwu:DVJ83_01325"/>
<evidence type="ECO:0000313" key="3">
    <source>
        <dbReference type="Proteomes" id="UP000253744"/>
    </source>
</evidence>
<keyword evidence="1" id="KW-0812">Transmembrane</keyword>
<name>A0A345IJV2_9DEIO</name>
<feature type="transmembrane region" description="Helical" evidence="1">
    <location>
        <begin position="69"/>
        <end position="91"/>
    </location>
</feature>
<dbReference type="Proteomes" id="UP000253744">
    <property type="component" value="Chromosome"/>
</dbReference>
<dbReference type="EMBL" id="CP031158">
    <property type="protein sequence ID" value="AXG99974.1"/>
    <property type="molecule type" value="Genomic_DNA"/>
</dbReference>
<keyword evidence="1" id="KW-1133">Transmembrane helix</keyword>
<dbReference type="STRING" id="1288484.GCA_000348665_02168"/>
<organism evidence="2 3">
    <name type="scientific">Deinococcus wulumuqiensis</name>
    <dbReference type="NCBI Taxonomy" id="980427"/>
    <lineage>
        <taxon>Bacteria</taxon>
        <taxon>Thermotogati</taxon>
        <taxon>Deinococcota</taxon>
        <taxon>Deinococci</taxon>
        <taxon>Deinococcales</taxon>
        <taxon>Deinococcaceae</taxon>
        <taxon>Deinococcus</taxon>
    </lineage>
</organism>
<sequence length="149" mass="15553">MTLLAIVTALGVRRGLTGLIWGLCALLLCLLVNAMTSSAALAALLSLLLSGAAAYAAARIVPQPYAQPWFQVAGGVGGFLLGTLLISALALSFPLERRGGQVSYPASTLPEPLYGAVGNSVIQKRLLGVWNGNRILRLLVVPDRAHPQP</sequence>
<reference evidence="2 3" key="1">
    <citation type="submission" date="2018-07" db="EMBL/GenBank/DDBJ databases">
        <title>Complete Genome and Methylome Analysis of Deinococcus wulumuqiensis NEB 479.</title>
        <authorList>
            <person name="Fomenkov A."/>
            <person name="Luyten Y."/>
            <person name="Vincze T."/>
            <person name="Anton B.P."/>
            <person name="Clark T."/>
            <person name="Roberts R.J."/>
            <person name="Morgan R.D."/>
        </authorList>
    </citation>
    <scope>NUCLEOTIDE SEQUENCE [LARGE SCALE GENOMIC DNA]</scope>
    <source>
        <strain evidence="2 3">NEB 479</strain>
    </source>
</reference>
<feature type="transmembrane region" description="Helical" evidence="1">
    <location>
        <begin position="39"/>
        <end position="57"/>
    </location>
</feature>